<evidence type="ECO:0000313" key="1">
    <source>
        <dbReference type="EMBL" id="RNA16828.1"/>
    </source>
</evidence>
<dbReference type="AlphaFoldDB" id="A0A3M7R0N4"/>
<accession>A0A3M7R0N4</accession>
<evidence type="ECO:0000313" key="2">
    <source>
        <dbReference type="Proteomes" id="UP000276133"/>
    </source>
</evidence>
<proteinExistence type="predicted"/>
<sequence length="65" mass="7844">MPETKNKTIILEGYIEKLSMKKDNNSINLFEFYWKHNKKKCHIKLDDYLASKTTFVQVRKTSKNY</sequence>
<name>A0A3M7R0N4_BRAPC</name>
<reference evidence="1 2" key="1">
    <citation type="journal article" date="2018" name="Sci. Rep.">
        <title>Genomic signatures of local adaptation to the degree of environmental predictability in rotifers.</title>
        <authorList>
            <person name="Franch-Gras L."/>
            <person name="Hahn C."/>
            <person name="Garcia-Roger E.M."/>
            <person name="Carmona M.J."/>
            <person name="Serra M."/>
            <person name="Gomez A."/>
        </authorList>
    </citation>
    <scope>NUCLEOTIDE SEQUENCE [LARGE SCALE GENOMIC DNA]</scope>
    <source>
        <strain evidence="1">HYR1</strain>
    </source>
</reference>
<dbReference type="Proteomes" id="UP000276133">
    <property type="component" value="Unassembled WGS sequence"/>
</dbReference>
<keyword evidence="2" id="KW-1185">Reference proteome</keyword>
<comment type="caution">
    <text evidence="1">The sequence shown here is derived from an EMBL/GenBank/DDBJ whole genome shotgun (WGS) entry which is preliminary data.</text>
</comment>
<dbReference type="EMBL" id="REGN01004614">
    <property type="protein sequence ID" value="RNA16828.1"/>
    <property type="molecule type" value="Genomic_DNA"/>
</dbReference>
<organism evidence="1 2">
    <name type="scientific">Brachionus plicatilis</name>
    <name type="common">Marine rotifer</name>
    <name type="synonym">Brachionus muelleri</name>
    <dbReference type="NCBI Taxonomy" id="10195"/>
    <lineage>
        <taxon>Eukaryota</taxon>
        <taxon>Metazoa</taxon>
        <taxon>Spiralia</taxon>
        <taxon>Gnathifera</taxon>
        <taxon>Rotifera</taxon>
        <taxon>Eurotatoria</taxon>
        <taxon>Monogononta</taxon>
        <taxon>Pseudotrocha</taxon>
        <taxon>Ploima</taxon>
        <taxon>Brachionidae</taxon>
        <taxon>Brachionus</taxon>
    </lineage>
</organism>
<protein>
    <submittedName>
        <fullName evidence="1">Uncharacterized protein</fullName>
    </submittedName>
</protein>
<gene>
    <name evidence="1" type="ORF">BpHYR1_052430</name>
</gene>